<evidence type="ECO:0000256" key="5">
    <source>
        <dbReference type="RuleBase" id="RU004404"/>
    </source>
</evidence>
<comment type="similarity">
    <text evidence="1 5">Belongs to the peptidase S41A family.</text>
</comment>
<accession>A0ABP3QIU1</accession>
<evidence type="ECO:0000313" key="9">
    <source>
        <dbReference type="Proteomes" id="UP001500866"/>
    </source>
</evidence>
<dbReference type="InterPro" id="IPR036034">
    <property type="entry name" value="PDZ_sf"/>
</dbReference>
<dbReference type="SMART" id="SM00228">
    <property type="entry name" value="PDZ"/>
    <property type="match status" value="1"/>
</dbReference>
<evidence type="ECO:0000259" key="7">
    <source>
        <dbReference type="PROSITE" id="PS50106"/>
    </source>
</evidence>
<dbReference type="CDD" id="cd06782">
    <property type="entry name" value="cpPDZ_CPP-like"/>
    <property type="match status" value="1"/>
</dbReference>
<dbReference type="InterPro" id="IPR036365">
    <property type="entry name" value="PGBD-like_sf"/>
</dbReference>
<dbReference type="Gene3D" id="2.30.42.10">
    <property type="match status" value="1"/>
</dbReference>
<dbReference type="InterPro" id="IPR029045">
    <property type="entry name" value="ClpP/crotonase-like_dom_sf"/>
</dbReference>
<dbReference type="SMART" id="SM00245">
    <property type="entry name" value="TSPc"/>
    <property type="match status" value="1"/>
</dbReference>
<feature type="region of interest" description="Disordered" evidence="6">
    <location>
        <begin position="35"/>
        <end position="57"/>
    </location>
</feature>
<dbReference type="RefSeq" id="WP_343809451.1">
    <property type="nucleotide sequence ID" value="NZ_BAAADS010000001.1"/>
</dbReference>
<evidence type="ECO:0000256" key="6">
    <source>
        <dbReference type="SAM" id="MobiDB-lite"/>
    </source>
</evidence>
<dbReference type="InterPro" id="IPR036366">
    <property type="entry name" value="PGBDSf"/>
</dbReference>
<keyword evidence="9" id="KW-1185">Reference proteome</keyword>
<dbReference type="SUPFAM" id="SSF50156">
    <property type="entry name" value="PDZ domain-like"/>
    <property type="match status" value="1"/>
</dbReference>
<proteinExistence type="inferred from homology"/>
<reference evidence="9" key="1">
    <citation type="journal article" date="2019" name="Int. J. Syst. Evol. Microbiol.">
        <title>The Global Catalogue of Microorganisms (GCM) 10K type strain sequencing project: providing services to taxonomists for standard genome sequencing and annotation.</title>
        <authorList>
            <consortium name="The Broad Institute Genomics Platform"/>
            <consortium name="The Broad Institute Genome Sequencing Center for Infectious Disease"/>
            <person name="Wu L."/>
            <person name="Ma J."/>
        </authorList>
    </citation>
    <scope>NUCLEOTIDE SEQUENCE [LARGE SCALE GENOMIC DNA]</scope>
    <source>
        <strain evidence="9">JCM 15395</strain>
    </source>
</reference>
<dbReference type="InterPro" id="IPR002477">
    <property type="entry name" value="Peptidoglycan-bd-like"/>
</dbReference>
<protein>
    <submittedName>
        <fullName evidence="8">S41 family peptidase</fullName>
    </submittedName>
</protein>
<dbReference type="InterPro" id="IPR055210">
    <property type="entry name" value="CtpA/B_N"/>
</dbReference>
<dbReference type="Pfam" id="PF22694">
    <property type="entry name" value="CtpB_N-like"/>
    <property type="match status" value="1"/>
</dbReference>
<organism evidence="8 9">
    <name type="scientific">Virgibacillus siamensis</name>
    <dbReference type="NCBI Taxonomy" id="480071"/>
    <lineage>
        <taxon>Bacteria</taxon>
        <taxon>Bacillati</taxon>
        <taxon>Bacillota</taxon>
        <taxon>Bacilli</taxon>
        <taxon>Bacillales</taxon>
        <taxon>Bacillaceae</taxon>
        <taxon>Virgibacillus</taxon>
    </lineage>
</organism>
<dbReference type="Gene3D" id="3.90.226.10">
    <property type="entry name" value="2-enoyl-CoA Hydratase, Chain A, domain 1"/>
    <property type="match status" value="1"/>
</dbReference>
<keyword evidence="3 5" id="KW-0378">Hydrolase</keyword>
<evidence type="ECO:0000256" key="4">
    <source>
        <dbReference type="ARBA" id="ARBA00022825"/>
    </source>
</evidence>
<dbReference type="Pfam" id="PF01471">
    <property type="entry name" value="PG_binding_1"/>
    <property type="match status" value="1"/>
</dbReference>
<dbReference type="PANTHER" id="PTHR32060:SF29">
    <property type="entry name" value="CARBOXY-TERMINAL PROCESSING PROTEASE CTPB"/>
    <property type="match status" value="1"/>
</dbReference>
<evidence type="ECO:0000313" key="8">
    <source>
        <dbReference type="EMBL" id="GAA0589695.1"/>
    </source>
</evidence>
<comment type="caution">
    <text evidence="8">The sequence shown here is derived from an EMBL/GenBank/DDBJ whole genome shotgun (WGS) entry which is preliminary data.</text>
</comment>
<dbReference type="Gene3D" id="1.10.101.10">
    <property type="entry name" value="PGBD-like superfamily/PGBD"/>
    <property type="match status" value="1"/>
</dbReference>
<dbReference type="SUPFAM" id="SSF47090">
    <property type="entry name" value="PGBD-like"/>
    <property type="match status" value="1"/>
</dbReference>
<name>A0ABP3QIU1_9BACI</name>
<sequence length="486" mass="53495">MNLRKQHIVIILFAALVLGFAGAYFGVQLADDQTPDSAVQDSGNTSDSSNKQQGNLMGNMNKVSNAYNLIKENYLHDVSDKQLVEGAIQGMLKSLDDPYSTYMDAETMEQFNNTIESSFEGIGAEVSVVNGKVNIVAPIKDSPAEEAGLRPNDKILSVDGKSVVGMDLFEAVELIRGEKGSEVVLEVQRAGVEDPFKVTIVRDDIPLETVYSKVKKINGKKTGVIEITSFSENTAKHFSKQLKELEKKEIEGLVIDVRGNPGGLLKAVEGILKNFIPEDMPMVQIENQQGKKDKAFSELNEKKPYPISVVINEGSASASEILAVAMKEAGYEVVGVTSFGKGTVQQAVPLGDGSTVKLTFFKWLSPKGNWIHEKGVKPTIKVKQPDYYFTNPVQIKEPITYNHTGDKVKNIQIMLKGLGYNPGRTDGYFNKETEEAIKKFQQENELNVTGKINAKTAGKIETAIVEKIRNGKEDQQMEKALHVLYK</sequence>
<dbReference type="CDD" id="cd07560">
    <property type="entry name" value="Peptidase_S41_CPP"/>
    <property type="match status" value="1"/>
</dbReference>
<evidence type="ECO:0000256" key="3">
    <source>
        <dbReference type="ARBA" id="ARBA00022801"/>
    </source>
</evidence>
<dbReference type="SUPFAM" id="SSF52096">
    <property type="entry name" value="ClpP/crotonase"/>
    <property type="match status" value="1"/>
</dbReference>
<dbReference type="InterPro" id="IPR005151">
    <property type="entry name" value="Tail-specific_protease"/>
</dbReference>
<dbReference type="Pfam" id="PF17820">
    <property type="entry name" value="PDZ_6"/>
    <property type="match status" value="1"/>
</dbReference>
<feature type="domain" description="PDZ" evidence="7">
    <location>
        <begin position="112"/>
        <end position="176"/>
    </location>
</feature>
<dbReference type="Pfam" id="PF03572">
    <property type="entry name" value="Peptidase_S41"/>
    <property type="match status" value="1"/>
</dbReference>
<dbReference type="Proteomes" id="UP001500866">
    <property type="component" value="Unassembled WGS sequence"/>
</dbReference>
<keyword evidence="4 5" id="KW-0720">Serine protease</keyword>
<evidence type="ECO:0000256" key="2">
    <source>
        <dbReference type="ARBA" id="ARBA00022670"/>
    </source>
</evidence>
<dbReference type="PANTHER" id="PTHR32060">
    <property type="entry name" value="TAIL-SPECIFIC PROTEASE"/>
    <property type="match status" value="1"/>
</dbReference>
<dbReference type="InterPro" id="IPR004447">
    <property type="entry name" value="Peptidase_S41A"/>
</dbReference>
<dbReference type="PROSITE" id="PS50106">
    <property type="entry name" value="PDZ"/>
    <property type="match status" value="1"/>
</dbReference>
<dbReference type="NCBIfam" id="TIGR00225">
    <property type="entry name" value="prc"/>
    <property type="match status" value="1"/>
</dbReference>
<dbReference type="InterPro" id="IPR041489">
    <property type="entry name" value="PDZ_6"/>
</dbReference>
<evidence type="ECO:0000256" key="1">
    <source>
        <dbReference type="ARBA" id="ARBA00009179"/>
    </source>
</evidence>
<dbReference type="EMBL" id="BAAADS010000001">
    <property type="protein sequence ID" value="GAA0589695.1"/>
    <property type="molecule type" value="Genomic_DNA"/>
</dbReference>
<dbReference type="InterPro" id="IPR001478">
    <property type="entry name" value="PDZ"/>
</dbReference>
<gene>
    <name evidence="8" type="ORF">GCM10009001_02000</name>
</gene>
<keyword evidence="2 5" id="KW-0645">Protease</keyword>
<dbReference type="Gene3D" id="3.30.750.44">
    <property type="match status" value="1"/>
</dbReference>